<name>A0ABX1RIK4_9PSEU</name>
<evidence type="ECO:0000256" key="1">
    <source>
        <dbReference type="SAM" id="MobiDB-lite"/>
    </source>
</evidence>
<reference evidence="2 3" key="1">
    <citation type="submission" date="2020-04" db="EMBL/GenBank/DDBJ databases">
        <authorList>
            <person name="Klaysubun C."/>
            <person name="Duangmal K."/>
            <person name="Lipun K."/>
        </authorList>
    </citation>
    <scope>NUCLEOTIDE SEQUENCE [LARGE SCALE GENOMIC DNA]</scope>
    <source>
        <strain evidence="2 3">JCM 11839</strain>
    </source>
</reference>
<dbReference type="Proteomes" id="UP001296706">
    <property type="component" value="Unassembled WGS sequence"/>
</dbReference>
<dbReference type="InterPro" id="IPR022291">
    <property type="entry name" value="Bacteriocin_synth_cyclodeHase"/>
</dbReference>
<protein>
    <submittedName>
        <fullName evidence="2">TOMM leader peptide-binding protein</fullName>
    </submittedName>
</protein>
<keyword evidence="3" id="KW-1185">Reference proteome</keyword>
<evidence type="ECO:0000313" key="2">
    <source>
        <dbReference type="EMBL" id="NMH79656.1"/>
    </source>
</evidence>
<dbReference type="InterPro" id="IPR035985">
    <property type="entry name" value="Ubiquitin-activating_enz"/>
</dbReference>
<sequence>MPTAARPSPPVMLRLSPHRSVLRLGPRARLLGLDPATAVAVDDLPPALAAMLDELDGPVGHAELVARAVHRGVEAAEADALVCELVAAGALVDATALDRPTRNRATSTVVVTGCGPLSVGVVVGLAQAGVGAVHVETSGPVLAADLGTGFLDTDRGHDRLAATRAAVRRLCPGVTTGPPPQRLVSDLVVLADALAPEPERVTELHAGGTTHLSTRMRDGIGVVGPLVLPGRTACLGCLDLLRSAHDPGWPTVAAQLVGRAGRGDPAAVRATAALAAAQVLAALDATAGGGPPPPTLDTTIELDVVAGTLLRRTWSPQPGCGCGASSERVPPPRRTPPDSTRA</sequence>
<accession>A0ABX1RIK4</accession>
<gene>
    <name evidence="2" type="ORF">HF577_21495</name>
</gene>
<dbReference type="SUPFAM" id="SSF69572">
    <property type="entry name" value="Activating enzymes of the ubiquitin-like proteins"/>
    <property type="match status" value="1"/>
</dbReference>
<dbReference type="Gene3D" id="3.40.50.720">
    <property type="entry name" value="NAD(P)-binding Rossmann-like Domain"/>
    <property type="match status" value="1"/>
</dbReference>
<dbReference type="EMBL" id="JAAXKY010000074">
    <property type="protein sequence ID" value="NMH79656.1"/>
    <property type="molecule type" value="Genomic_DNA"/>
</dbReference>
<dbReference type="NCBIfam" id="TIGR03882">
    <property type="entry name" value="cyclo_dehyd_2"/>
    <property type="match status" value="1"/>
</dbReference>
<organism evidence="2 3">
    <name type="scientific">Pseudonocardia xinjiangensis</name>
    <dbReference type="NCBI Taxonomy" id="75289"/>
    <lineage>
        <taxon>Bacteria</taxon>
        <taxon>Bacillati</taxon>
        <taxon>Actinomycetota</taxon>
        <taxon>Actinomycetes</taxon>
        <taxon>Pseudonocardiales</taxon>
        <taxon>Pseudonocardiaceae</taxon>
        <taxon>Pseudonocardia</taxon>
    </lineage>
</organism>
<proteinExistence type="predicted"/>
<evidence type="ECO:0000313" key="3">
    <source>
        <dbReference type="Proteomes" id="UP001296706"/>
    </source>
</evidence>
<comment type="caution">
    <text evidence="2">The sequence shown here is derived from an EMBL/GenBank/DDBJ whole genome shotgun (WGS) entry which is preliminary data.</text>
</comment>
<dbReference type="RefSeq" id="WP_169397718.1">
    <property type="nucleotide sequence ID" value="NZ_BAAAJH010000008.1"/>
</dbReference>
<feature type="region of interest" description="Disordered" evidence="1">
    <location>
        <begin position="317"/>
        <end position="342"/>
    </location>
</feature>